<reference evidence="9 10" key="1">
    <citation type="journal article" date="2020" name="Phytopathology">
        <title>Genome Sequence Resources of Colletotrichum truncatum, C. plurivorum, C. musicola, and C. sojae: Four Species Pathogenic to Soybean (Glycine max).</title>
        <authorList>
            <person name="Rogerio F."/>
            <person name="Boufleur T.R."/>
            <person name="Ciampi-Guillardi M."/>
            <person name="Sukno S.A."/>
            <person name="Thon M.R."/>
            <person name="Massola Junior N.S."/>
            <person name="Baroncelli R."/>
        </authorList>
    </citation>
    <scope>NUCLEOTIDE SEQUENCE [LARGE SCALE GENOMIC DNA]</scope>
    <source>
        <strain evidence="9 10">LFN0009</strain>
    </source>
</reference>
<feature type="transmembrane region" description="Helical" evidence="8">
    <location>
        <begin position="6"/>
        <end position="29"/>
    </location>
</feature>
<dbReference type="GO" id="GO:0004497">
    <property type="term" value="F:monooxygenase activity"/>
    <property type="evidence" value="ECO:0007669"/>
    <property type="project" value="UniProtKB-KW"/>
</dbReference>
<dbReference type="PANTHER" id="PTHR46300">
    <property type="entry name" value="P450, PUTATIVE (EUROFUNG)-RELATED-RELATED"/>
    <property type="match status" value="1"/>
</dbReference>
<comment type="cofactor">
    <cofactor evidence="6">
        <name>heme</name>
        <dbReference type="ChEBI" id="CHEBI:30413"/>
    </cofactor>
</comment>
<dbReference type="SUPFAM" id="SSF48264">
    <property type="entry name" value="Cytochrome P450"/>
    <property type="match status" value="1"/>
</dbReference>
<gene>
    <name evidence="9" type="ORF">CSOJ01_15496</name>
</gene>
<comment type="caution">
    <text evidence="9">The sequence shown here is derived from an EMBL/GenBank/DDBJ whole genome shotgun (WGS) entry which is preliminary data.</text>
</comment>
<dbReference type="Pfam" id="PF00067">
    <property type="entry name" value="p450"/>
    <property type="match status" value="1"/>
</dbReference>
<dbReference type="InterPro" id="IPR017972">
    <property type="entry name" value="Cyt_P450_CS"/>
</dbReference>
<evidence type="ECO:0000256" key="4">
    <source>
        <dbReference type="ARBA" id="ARBA00023004"/>
    </source>
</evidence>
<dbReference type="InterPro" id="IPR050364">
    <property type="entry name" value="Cytochrome_P450_fung"/>
</dbReference>
<evidence type="ECO:0000256" key="2">
    <source>
        <dbReference type="ARBA" id="ARBA00022723"/>
    </source>
</evidence>
<keyword evidence="2 6" id="KW-0479">Metal-binding</keyword>
<evidence type="ECO:0000256" key="1">
    <source>
        <dbReference type="ARBA" id="ARBA00010617"/>
    </source>
</evidence>
<dbReference type="InterPro" id="IPR001128">
    <property type="entry name" value="Cyt_P450"/>
</dbReference>
<keyword evidence="8" id="KW-1133">Transmembrane helix</keyword>
<dbReference type="AlphaFoldDB" id="A0A8H6MIN5"/>
<dbReference type="PROSITE" id="PS00086">
    <property type="entry name" value="CYTOCHROME_P450"/>
    <property type="match status" value="1"/>
</dbReference>
<organism evidence="9 10">
    <name type="scientific">Colletotrichum sojae</name>
    <dbReference type="NCBI Taxonomy" id="2175907"/>
    <lineage>
        <taxon>Eukaryota</taxon>
        <taxon>Fungi</taxon>
        <taxon>Dikarya</taxon>
        <taxon>Ascomycota</taxon>
        <taxon>Pezizomycotina</taxon>
        <taxon>Sordariomycetes</taxon>
        <taxon>Hypocreomycetidae</taxon>
        <taxon>Glomerellales</taxon>
        <taxon>Glomerellaceae</taxon>
        <taxon>Colletotrichum</taxon>
        <taxon>Colletotrichum orchidearum species complex</taxon>
    </lineage>
</organism>
<keyword evidence="8" id="KW-0812">Transmembrane</keyword>
<dbReference type="Gene3D" id="1.10.630.10">
    <property type="entry name" value="Cytochrome P450"/>
    <property type="match status" value="1"/>
</dbReference>
<sequence>MGVLSMAWHPATVTLVALPIIYLVGSWLLGARRPKNFPPGPAPILGLGNILQLPPDKIYLKLHEWREEYGEILGLKIGSENMVILQTAEHVRELFERRGAIYSDRTQPYIAAQLINPGTIIFQNNGPQLKKLRAALMRHITGPAELRRVLKAQSAQAGVLMRSILEDPGNFAEALRHWALSTPMGIISGLEVSDDGGPGSTEVYFETQERWLRFLNPAQAPPVELFPALKHVPAFFAKWKHEALELQRDMRRTMYHMLEAAGLQRGKIAKGLRSAENESVLSRLIRDGERSPDLKLAAHDLALFGGASLDAAVDTMIATTSAMILALAAYPEIQKRLQAEVDEIWGDEVPSEDKLSKATYLKAVMQETMRWRPAVPASVPRILAQEDTYGGFTFPKGTTVLANTWTIHGDEKWYANPRDFDPQRYVENQWGVRPEMVGAAERENRRPHYGFGTGRRVCPGLDYAENQVTMTMAKLAWGFDISPRGALDLSIETGFNSAFITAPEPFDVDFSPRGEMRKGKILEDAENGKRVFAAWVE</sequence>
<dbReference type="EMBL" id="WIGN01000664">
    <property type="protein sequence ID" value="KAF6785967.1"/>
    <property type="molecule type" value="Genomic_DNA"/>
</dbReference>
<keyword evidence="4 6" id="KW-0408">Iron</keyword>
<keyword evidence="10" id="KW-1185">Reference proteome</keyword>
<dbReference type="GO" id="GO:0005506">
    <property type="term" value="F:iron ion binding"/>
    <property type="evidence" value="ECO:0007669"/>
    <property type="project" value="InterPro"/>
</dbReference>
<keyword evidence="8" id="KW-0472">Membrane</keyword>
<dbReference type="Proteomes" id="UP000652219">
    <property type="component" value="Unassembled WGS sequence"/>
</dbReference>
<evidence type="ECO:0000256" key="3">
    <source>
        <dbReference type="ARBA" id="ARBA00023002"/>
    </source>
</evidence>
<keyword evidence="6 7" id="KW-0349">Heme</keyword>
<proteinExistence type="inferred from homology"/>
<evidence type="ECO:0000256" key="5">
    <source>
        <dbReference type="ARBA" id="ARBA00023033"/>
    </source>
</evidence>
<evidence type="ECO:0000256" key="6">
    <source>
        <dbReference type="PIRSR" id="PIRSR602401-1"/>
    </source>
</evidence>
<accession>A0A8H6MIN5</accession>
<dbReference type="GO" id="GO:0020037">
    <property type="term" value="F:heme binding"/>
    <property type="evidence" value="ECO:0007669"/>
    <property type="project" value="InterPro"/>
</dbReference>
<evidence type="ECO:0000256" key="8">
    <source>
        <dbReference type="SAM" id="Phobius"/>
    </source>
</evidence>
<dbReference type="GO" id="GO:0016705">
    <property type="term" value="F:oxidoreductase activity, acting on paired donors, with incorporation or reduction of molecular oxygen"/>
    <property type="evidence" value="ECO:0007669"/>
    <property type="project" value="InterPro"/>
</dbReference>
<name>A0A8H6MIN5_9PEZI</name>
<protein>
    <submittedName>
        <fullName evidence="9">Cytochrome p450</fullName>
    </submittedName>
</protein>
<dbReference type="PRINTS" id="PR00463">
    <property type="entry name" value="EP450I"/>
</dbReference>
<comment type="similarity">
    <text evidence="1 7">Belongs to the cytochrome P450 family.</text>
</comment>
<evidence type="ECO:0000256" key="7">
    <source>
        <dbReference type="RuleBase" id="RU000461"/>
    </source>
</evidence>
<keyword evidence="3 7" id="KW-0560">Oxidoreductase</keyword>
<dbReference type="PANTHER" id="PTHR46300:SF2">
    <property type="entry name" value="CYTOCHROME P450 MONOOXYGENASE ALNH-RELATED"/>
    <property type="match status" value="1"/>
</dbReference>
<dbReference type="InterPro" id="IPR036396">
    <property type="entry name" value="Cyt_P450_sf"/>
</dbReference>
<keyword evidence="5 7" id="KW-0503">Monooxygenase</keyword>
<dbReference type="InterPro" id="IPR002401">
    <property type="entry name" value="Cyt_P450_E_grp-I"/>
</dbReference>
<evidence type="ECO:0000313" key="9">
    <source>
        <dbReference type="EMBL" id="KAF6785967.1"/>
    </source>
</evidence>
<feature type="binding site" description="axial binding residue" evidence="6">
    <location>
        <position position="458"/>
    </location>
    <ligand>
        <name>heme</name>
        <dbReference type="ChEBI" id="CHEBI:30413"/>
    </ligand>
    <ligandPart>
        <name>Fe</name>
        <dbReference type="ChEBI" id="CHEBI:18248"/>
    </ligandPart>
</feature>
<evidence type="ECO:0000313" key="10">
    <source>
        <dbReference type="Proteomes" id="UP000652219"/>
    </source>
</evidence>